<protein>
    <submittedName>
        <fullName evidence="1">Uncharacterized protein</fullName>
    </submittedName>
</protein>
<reference evidence="2" key="1">
    <citation type="journal article" date="2022" name="Mol. Ecol. Resour.">
        <title>The genomes of chicory, endive, great burdock and yacon provide insights into Asteraceae palaeo-polyploidization history and plant inulin production.</title>
        <authorList>
            <person name="Fan W."/>
            <person name="Wang S."/>
            <person name="Wang H."/>
            <person name="Wang A."/>
            <person name="Jiang F."/>
            <person name="Liu H."/>
            <person name="Zhao H."/>
            <person name="Xu D."/>
            <person name="Zhang Y."/>
        </authorList>
    </citation>
    <scope>NUCLEOTIDE SEQUENCE [LARGE SCALE GENOMIC DNA]</scope>
    <source>
        <strain evidence="2">cv. Yunnan</strain>
    </source>
</reference>
<reference evidence="1 2" key="2">
    <citation type="journal article" date="2022" name="Mol. Ecol. Resour.">
        <title>The genomes of chicory, endive, great burdock and yacon provide insights into Asteraceae paleo-polyploidization history and plant inulin production.</title>
        <authorList>
            <person name="Fan W."/>
            <person name="Wang S."/>
            <person name="Wang H."/>
            <person name="Wang A."/>
            <person name="Jiang F."/>
            <person name="Liu H."/>
            <person name="Zhao H."/>
            <person name="Xu D."/>
            <person name="Zhang Y."/>
        </authorList>
    </citation>
    <scope>NUCLEOTIDE SEQUENCE [LARGE SCALE GENOMIC DNA]</scope>
    <source>
        <strain evidence="2">cv. Yunnan</strain>
        <tissue evidence="1">Leaves</tissue>
    </source>
</reference>
<name>A0ACB9FZ71_9ASTR</name>
<sequence>MKSSSCSSSSVPTGRWKYDVFLSFRGEDTRYTFVDHLYAALVQRGICVVKDDDELKKGKAISPELLKAIEESRFAVVISKNYANSSWCLAELAKIMEWHNQMGQRVLPVFYHVDPSDIRGQKNDIAIFFRQHEEKFRGEMDKVKEWRGALTATANLSGMHISETFKDAFNRLAKSPNVEIFETLKLSKKIFLDIACFFKGRHVGDVTKVLESCGFDPLIEISVLAKKSLITISNDRIGRFTSSEPMFFPADLRWLCWSDYPFSSLSTTQMSKLVGLEVVGGSIKQFWNRQKRLKRLPSRFDMKSLRHLHLTKCSSLDILPDVSTWDEDNERYLDKQSFHIGIPGNKIPSWFIEEQPGHNVAMMIPPNCNMQIIGVAQLRMGICGFPHSSFRGFQCEDWSGGTLLISLCGVRGAKAVRRLKYKETNKLETVSLIHG</sequence>
<comment type="caution">
    <text evidence="1">The sequence shown here is derived from an EMBL/GenBank/DDBJ whole genome shotgun (WGS) entry which is preliminary data.</text>
</comment>
<organism evidence="1 2">
    <name type="scientific">Smallanthus sonchifolius</name>
    <dbReference type="NCBI Taxonomy" id="185202"/>
    <lineage>
        <taxon>Eukaryota</taxon>
        <taxon>Viridiplantae</taxon>
        <taxon>Streptophyta</taxon>
        <taxon>Embryophyta</taxon>
        <taxon>Tracheophyta</taxon>
        <taxon>Spermatophyta</taxon>
        <taxon>Magnoliopsida</taxon>
        <taxon>eudicotyledons</taxon>
        <taxon>Gunneridae</taxon>
        <taxon>Pentapetalae</taxon>
        <taxon>asterids</taxon>
        <taxon>campanulids</taxon>
        <taxon>Asterales</taxon>
        <taxon>Asteraceae</taxon>
        <taxon>Asteroideae</taxon>
        <taxon>Heliantheae alliance</taxon>
        <taxon>Millerieae</taxon>
        <taxon>Smallanthus</taxon>
    </lineage>
</organism>
<accession>A0ACB9FZ71</accession>
<proteinExistence type="predicted"/>
<evidence type="ECO:0000313" key="1">
    <source>
        <dbReference type="EMBL" id="KAI3776522.1"/>
    </source>
</evidence>
<dbReference type="Proteomes" id="UP001056120">
    <property type="component" value="Linkage Group LG15"/>
</dbReference>
<gene>
    <name evidence="1" type="ORF">L1987_46307</name>
</gene>
<evidence type="ECO:0000313" key="2">
    <source>
        <dbReference type="Proteomes" id="UP001056120"/>
    </source>
</evidence>
<dbReference type="EMBL" id="CM042032">
    <property type="protein sequence ID" value="KAI3776522.1"/>
    <property type="molecule type" value="Genomic_DNA"/>
</dbReference>
<keyword evidence="2" id="KW-1185">Reference proteome</keyword>